<protein>
    <submittedName>
        <fullName evidence="10">NAD(P)-binding protein</fullName>
    </submittedName>
</protein>
<keyword evidence="5" id="KW-0560">Oxidoreductase</keyword>
<evidence type="ECO:0000313" key="11">
    <source>
        <dbReference type="Proteomes" id="UP000245946"/>
    </source>
</evidence>
<keyword evidence="6" id="KW-0443">Lipid metabolism</keyword>
<dbReference type="AlphaFoldDB" id="A0A316ZBN6"/>
<dbReference type="OrthoDB" id="5545019at2759"/>
<evidence type="ECO:0000256" key="5">
    <source>
        <dbReference type="ARBA" id="ARBA00023002"/>
    </source>
</evidence>
<dbReference type="STRING" id="58919.A0A316ZBN6"/>
<dbReference type="EMBL" id="KZ819294">
    <property type="protein sequence ID" value="PWN97675.1"/>
    <property type="molecule type" value="Genomic_DNA"/>
</dbReference>
<dbReference type="InterPro" id="IPR002347">
    <property type="entry name" value="SDR_fam"/>
</dbReference>
<dbReference type="CDD" id="cd05356">
    <property type="entry name" value="17beta-HSD1_like_SDR_c"/>
    <property type="match status" value="1"/>
</dbReference>
<dbReference type="GO" id="GO:0016491">
    <property type="term" value="F:oxidoreductase activity"/>
    <property type="evidence" value="ECO:0007669"/>
    <property type="project" value="UniProtKB-KW"/>
</dbReference>
<keyword evidence="11" id="KW-1185">Reference proteome</keyword>
<dbReference type="Gene3D" id="3.40.50.720">
    <property type="entry name" value="NAD(P)-binding Rossmann-like Domain"/>
    <property type="match status" value="1"/>
</dbReference>
<dbReference type="PANTHER" id="PTHR43086:SF2">
    <property type="entry name" value="HYDROXYSTEROID DEHYDROGENASE-LIKE PROTEIN 1"/>
    <property type="match status" value="1"/>
</dbReference>
<dbReference type="PRINTS" id="PR00080">
    <property type="entry name" value="SDRFAMILY"/>
</dbReference>
<evidence type="ECO:0000256" key="9">
    <source>
        <dbReference type="SAM" id="Phobius"/>
    </source>
</evidence>
<evidence type="ECO:0000256" key="8">
    <source>
        <dbReference type="RuleBase" id="RU000363"/>
    </source>
</evidence>
<keyword evidence="9" id="KW-0812">Transmembrane</keyword>
<keyword evidence="9" id="KW-1133">Transmembrane helix</keyword>
<evidence type="ECO:0000256" key="6">
    <source>
        <dbReference type="ARBA" id="ARBA00023098"/>
    </source>
</evidence>
<feature type="transmembrane region" description="Helical" evidence="9">
    <location>
        <begin position="12"/>
        <end position="39"/>
    </location>
</feature>
<evidence type="ECO:0000256" key="1">
    <source>
        <dbReference type="ARBA" id="ARBA00005194"/>
    </source>
</evidence>
<proteinExistence type="inferred from homology"/>
<gene>
    <name evidence="10" type="ORF">FA09DRAFT_330335</name>
</gene>
<dbReference type="GO" id="GO:0030497">
    <property type="term" value="P:fatty acid elongation"/>
    <property type="evidence" value="ECO:0007669"/>
    <property type="project" value="TreeGrafter"/>
</dbReference>
<dbReference type="PANTHER" id="PTHR43086">
    <property type="entry name" value="VERY-LONG-CHAIN 3-OXOOACYL-COA REDUCTASE"/>
    <property type="match status" value="1"/>
</dbReference>
<sequence length="330" mass="35252">MALLQDASLLQTLLVVVGALTLLRPLLSLLLTLHSLFLARGISLRRFSSQAPRALITGASDGIGAEFARQLAAKGFEVTLVGRSKAKLQGVAEEIARASPSAKIELLILDFSDASHAGWEHLSASISSGTPIGVLVNNVGVSHAMPVPFATSDAKENESIIAVNVAALVRVTHMVLPGMQARKSGLILNLGSFAGQFATPLLSTYSASKSFLLTFSKCLGAEQANARTGVRVTCLNTYFVVSAMSGIRRSNWLVPTPKSYVKTVLAKIGTSGGAGWRPYSATLWPGHALADWAITNLLPSENWLLNYQYTSSLDVRRRALRKAERQAKAQ</sequence>
<dbReference type="PROSITE" id="PS00061">
    <property type="entry name" value="ADH_SHORT"/>
    <property type="match status" value="1"/>
</dbReference>
<keyword evidence="3" id="KW-0276">Fatty acid metabolism</keyword>
<keyword evidence="7" id="KW-0275">Fatty acid biosynthesis</keyword>
<evidence type="ECO:0000256" key="7">
    <source>
        <dbReference type="ARBA" id="ARBA00023160"/>
    </source>
</evidence>
<comment type="pathway">
    <text evidence="1">Lipid metabolism; fatty acid biosynthesis.</text>
</comment>
<dbReference type="InterPro" id="IPR020904">
    <property type="entry name" value="Sc_DH/Rdtase_CS"/>
</dbReference>
<dbReference type="PRINTS" id="PR00081">
    <property type="entry name" value="GDHRDH"/>
</dbReference>
<keyword evidence="2" id="KW-0444">Lipid biosynthesis</keyword>
<organism evidence="10 11">
    <name type="scientific">Tilletiopsis washingtonensis</name>
    <dbReference type="NCBI Taxonomy" id="58919"/>
    <lineage>
        <taxon>Eukaryota</taxon>
        <taxon>Fungi</taxon>
        <taxon>Dikarya</taxon>
        <taxon>Basidiomycota</taxon>
        <taxon>Ustilaginomycotina</taxon>
        <taxon>Exobasidiomycetes</taxon>
        <taxon>Entylomatales</taxon>
        <taxon>Entylomatales incertae sedis</taxon>
        <taxon>Tilletiopsis</taxon>
    </lineage>
</organism>
<comment type="similarity">
    <text evidence="8">Belongs to the short-chain dehydrogenases/reductases (SDR) family.</text>
</comment>
<dbReference type="GeneID" id="37270106"/>
<dbReference type="Pfam" id="PF00106">
    <property type="entry name" value="adh_short"/>
    <property type="match status" value="1"/>
</dbReference>
<evidence type="ECO:0000313" key="10">
    <source>
        <dbReference type="EMBL" id="PWN97675.1"/>
    </source>
</evidence>
<evidence type="ECO:0000256" key="4">
    <source>
        <dbReference type="ARBA" id="ARBA00022857"/>
    </source>
</evidence>
<dbReference type="GO" id="GO:0005783">
    <property type="term" value="C:endoplasmic reticulum"/>
    <property type="evidence" value="ECO:0007669"/>
    <property type="project" value="TreeGrafter"/>
</dbReference>
<dbReference type="Proteomes" id="UP000245946">
    <property type="component" value="Unassembled WGS sequence"/>
</dbReference>
<reference evidence="10 11" key="1">
    <citation type="journal article" date="2018" name="Mol. Biol. Evol.">
        <title>Broad Genomic Sampling Reveals a Smut Pathogenic Ancestry of the Fungal Clade Ustilaginomycotina.</title>
        <authorList>
            <person name="Kijpornyongpan T."/>
            <person name="Mondo S.J."/>
            <person name="Barry K."/>
            <person name="Sandor L."/>
            <person name="Lee J."/>
            <person name="Lipzen A."/>
            <person name="Pangilinan J."/>
            <person name="LaButti K."/>
            <person name="Hainaut M."/>
            <person name="Henrissat B."/>
            <person name="Grigoriev I.V."/>
            <person name="Spatafora J.W."/>
            <person name="Aime M.C."/>
        </authorList>
    </citation>
    <scope>NUCLEOTIDE SEQUENCE [LARGE SCALE GENOMIC DNA]</scope>
    <source>
        <strain evidence="10 11">MCA 4186</strain>
    </source>
</reference>
<evidence type="ECO:0000256" key="3">
    <source>
        <dbReference type="ARBA" id="ARBA00022832"/>
    </source>
</evidence>
<dbReference type="SUPFAM" id="SSF51735">
    <property type="entry name" value="NAD(P)-binding Rossmann-fold domains"/>
    <property type="match status" value="1"/>
</dbReference>
<evidence type="ECO:0000256" key="2">
    <source>
        <dbReference type="ARBA" id="ARBA00022516"/>
    </source>
</evidence>
<dbReference type="InterPro" id="IPR036291">
    <property type="entry name" value="NAD(P)-bd_dom_sf"/>
</dbReference>
<dbReference type="RefSeq" id="XP_025597954.1">
    <property type="nucleotide sequence ID" value="XM_025742562.1"/>
</dbReference>
<keyword evidence="4" id="KW-0521">NADP</keyword>
<accession>A0A316ZBN6</accession>
<keyword evidence="9" id="KW-0472">Membrane</keyword>
<name>A0A316ZBN6_9BASI</name>
<dbReference type="PIRSF" id="PIRSF000126">
    <property type="entry name" value="11-beta-HSD1"/>
    <property type="match status" value="1"/>
</dbReference>